<dbReference type="InterPro" id="IPR016059">
    <property type="entry name" value="DNA_ligase_ATP-dep_CS"/>
</dbReference>
<evidence type="ECO:0000256" key="3">
    <source>
        <dbReference type="ARBA" id="ARBA00022598"/>
    </source>
</evidence>
<dbReference type="Gene3D" id="3.30.470.30">
    <property type="entry name" value="DNA ligase/mRNA capping enzyme"/>
    <property type="match status" value="1"/>
</dbReference>
<comment type="catalytic activity">
    <reaction evidence="4">
        <text>ATP + (deoxyribonucleotide)n-3'-hydroxyl + 5'-phospho-(deoxyribonucleotide)m = (deoxyribonucleotide)n+m + AMP + diphosphate.</text>
        <dbReference type="EC" id="6.5.1.1"/>
    </reaction>
</comment>
<dbReference type="GO" id="GO:0005524">
    <property type="term" value="F:ATP binding"/>
    <property type="evidence" value="ECO:0007669"/>
    <property type="project" value="InterPro"/>
</dbReference>
<dbReference type="CDD" id="cd07905">
    <property type="entry name" value="Adenylation_DNA_ligase_LigC"/>
    <property type="match status" value="1"/>
</dbReference>
<evidence type="ECO:0000313" key="8">
    <source>
        <dbReference type="Proteomes" id="UP000198727"/>
    </source>
</evidence>
<dbReference type="AlphaFoldDB" id="A0A1I5LUZ5"/>
<dbReference type="Pfam" id="PF04679">
    <property type="entry name" value="DNA_ligase_A_C"/>
    <property type="match status" value="1"/>
</dbReference>
<dbReference type="InterPro" id="IPR012340">
    <property type="entry name" value="NA-bd_OB-fold"/>
</dbReference>
<protein>
    <recommendedName>
        <fullName evidence="2">DNA ligase (ATP)</fullName>
        <ecNumber evidence="2">6.5.1.1</ecNumber>
    </recommendedName>
</protein>
<dbReference type="PROSITE" id="PS00697">
    <property type="entry name" value="DNA_LIGASE_A1"/>
    <property type="match status" value="1"/>
</dbReference>
<reference evidence="8" key="1">
    <citation type="submission" date="2016-10" db="EMBL/GenBank/DDBJ databases">
        <authorList>
            <person name="Varghese N."/>
            <person name="Submissions S."/>
        </authorList>
    </citation>
    <scope>NUCLEOTIDE SEQUENCE [LARGE SCALE GENOMIC DNA]</scope>
    <source>
        <strain evidence="8">CGMCC 4.5579</strain>
    </source>
</reference>
<sequence>MLAKSVREIPRGPGLVYEPKWDGFRCVVFRDGDEVELGSRNDRPLTRYFPELVELIRQELPTRCVVDGEIVIVTGSGLDFDALQNRLHPAASRVRLLAERTPASFVAFDLLALDDRDLTEEPFARRRELLEGLLDRDLARIHLTPLTDDPDRAQDWFTRFEGAGFDGVMAKRADLPYEQDRRVMWKVKHERTADCVVAGFRWHKDGQGVGSLLLGLYDENGTLHHVGVASSFTAARRRELVDELAPLRENALEHHPWRDWARAQTEASAAGGRMPGGVSRWTGQKDLSWEPLRPELVAEVRYEHVQAGRFRHGSRLARFRPDRRPESCTYAQLEEVPPAELAAFFTAARRPPSIDRAPAREEPAARRPPSIDRAPAREERRREECGHGHGREECGDDGREVRGG</sequence>
<dbReference type="InterPro" id="IPR044119">
    <property type="entry name" value="Adenylation_LigC-like"/>
</dbReference>
<evidence type="ECO:0000256" key="4">
    <source>
        <dbReference type="ARBA" id="ARBA00034003"/>
    </source>
</evidence>
<dbReference type="SUPFAM" id="SSF50249">
    <property type="entry name" value="Nucleic acid-binding proteins"/>
    <property type="match status" value="1"/>
</dbReference>
<dbReference type="CDD" id="cd07970">
    <property type="entry name" value="OBF_DNA_ligase_LigC"/>
    <property type="match status" value="1"/>
</dbReference>
<gene>
    <name evidence="7" type="ORF">SAMN05421810_101681</name>
</gene>
<evidence type="ECO:0000256" key="5">
    <source>
        <dbReference type="SAM" id="MobiDB-lite"/>
    </source>
</evidence>
<accession>A0A1I5LUZ5</accession>
<keyword evidence="3 7" id="KW-0436">Ligase</keyword>
<dbReference type="GO" id="GO:0003910">
    <property type="term" value="F:DNA ligase (ATP) activity"/>
    <property type="evidence" value="ECO:0007669"/>
    <property type="project" value="UniProtKB-EC"/>
</dbReference>
<evidence type="ECO:0000256" key="1">
    <source>
        <dbReference type="ARBA" id="ARBA00007572"/>
    </source>
</evidence>
<feature type="region of interest" description="Disordered" evidence="5">
    <location>
        <begin position="350"/>
        <end position="404"/>
    </location>
</feature>
<dbReference type="InterPro" id="IPR044117">
    <property type="entry name" value="OBF_LigC-like"/>
</dbReference>
<dbReference type="Gene3D" id="2.40.50.140">
    <property type="entry name" value="Nucleic acid-binding proteins"/>
    <property type="match status" value="1"/>
</dbReference>
<dbReference type="GO" id="GO:0006310">
    <property type="term" value="P:DNA recombination"/>
    <property type="evidence" value="ECO:0007669"/>
    <property type="project" value="InterPro"/>
</dbReference>
<dbReference type="InterPro" id="IPR012309">
    <property type="entry name" value="DNA_ligase_ATP-dep_C"/>
</dbReference>
<proteinExistence type="inferred from homology"/>
<dbReference type="NCBIfam" id="NF006078">
    <property type="entry name" value="PRK08224.1"/>
    <property type="match status" value="1"/>
</dbReference>
<dbReference type="PROSITE" id="PS50160">
    <property type="entry name" value="DNA_LIGASE_A3"/>
    <property type="match status" value="1"/>
</dbReference>
<dbReference type="PANTHER" id="PTHR45674">
    <property type="entry name" value="DNA LIGASE 1/3 FAMILY MEMBER"/>
    <property type="match status" value="1"/>
</dbReference>
<dbReference type="STRING" id="587909.SAMN05421810_101681"/>
<comment type="similarity">
    <text evidence="1">Belongs to the ATP-dependent DNA ligase family.</text>
</comment>
<feature type="domain" description="ATP-dependent DNA ligase family profile" evidence="6">
    <location>
        <begin position="96"/>
        <end position="185"/>
    </location>
</feature>
<dbReference type="GO" id="GO:0006281">
    <property type="term" value="P:DNA repair"/>
    <property type="evidence" value="ECO:0007669"/>
    <property type="project" value="InterPro"/>
</dbReference>
<feature type="compositionally biased region" description="Basic and acidic residues" evidence="5">
    <location>
        <begin position="374"/>
        <end position="404"/>
    </location>
</feature>
<dbReference type="Pfam" id="PF01068">
    <property type="entry name" value="DNA_ligase_A_M"/>
    <property type="match status" value="1"/>
</dbReference>
<evidence type="ECO:0000256" key="2">
    <source>
        <dbReference type="ARBA" id="ARBA00012727"/>
    </source>
</evidence>
<dbReference type="InterPro" id="IPR012310">
    <property type="entry name" value="DNA_ligase_ATP-dep_cent"/>
</dbReference>
<dbReference type="EC" id="6.5.1.1" evidence="2"/>
<dbReference type="EMBL" id="FOWW01000001">
    <property type="protein sequence ID" value="SFP01065.1"/>
    <property type="molecule type" value="Genomic_DNA"/>
</dbReference>
<dbReference type="Proteomes" id="UP000198727">
    <property type="component" value="Unassembled WGS sequence"/>
</dbReference>
<dbReference type="InterPro" id="IPR050191">
    <property type="entry name" value="ATP-dep_DNA_ligase"/>
</dbReference>
<dbReference type="SUPFAM" id="SSF56091">
    <property type="entry name" value="DNA ligase/mRNA capping enzyme, catalytic domain"/>
    <property type="match status" value="1"/>
</dbReference>
<evidence type="ECO:0000259" key="6">
    <source>
        <dbReference type="PROSITE" id="PS50160"/>
    </source>
</evidence>
<keyword evidence="8" id="KW-1185">Reference proteome</keyword>
<dbReference type="PANTHER" id="PTHR45674:SF4">
    <property type="entry name" value="DNA LIGASE 1"/>
    <property type="match status" value="1"/>
</dbReference>
<organism evidence="7 8">
    <name type="scientific">Amycolatopsis arida</name>
    <dbReference type="NCBI Taxonomy" id="587909"/>
    <lineage>
        <taxon>Bacteria</taxon>
        <taxon>Bacillati</taxon>
        <taxon>Actinomycetota</taxon>
        <taxon>Actinomycetes</taxon>
        <taxon>Pseudonocardiales</taxon>
        <taxon>Pseudonocardiaceae</taxon>
        <taxon>Amycolatopsis</taxon>
    </lineage>
</organism>
<evidence type="ECO:0000313" key="7">
    <source>
        <dbReference type="EMBL" id="SFP01065.1"/>
    </source>
</evidence>
<name>A0A1I5LUZ5_9PSEU</name>